<evidence type="ECO:0000256" key="4">
    <source>
        <dbReference type="SAM" id="SignalP"/>
    </source>
</evidence>
<keyword evidence="3" id="KW-0449">Lipoprotein</keyword>
<evidence type="ECO:0000259" key="5">
    <source>
        <dbReference type="SMART" id="SM00062"/>
    </source>
</evidence>
<evidence type="ECO:0000256" key="2">
    <source>
        <dbReference type="ARBA" id="ARBA00023139"/>
    </source>
</evidence>
<sequence length="282" mass="32212">MKKVLLGAALFTLFAFMGGCSQSSADSEKTDGKQVVKVAISDEVNPPFLYADENNNPIGYDMDYMKEIEKKLPEYTFEYVWGEEESNLVGVDTGKYDFAINWFFKNPERGEKFLYPEHEFGYSLTALVTKKDRDDIKTLDDMVGKKFPPMSPSGGLRTILNAYNEQHKDRPLTIESMDAPSNAENLKLVDKGKADAMFMNVTTFNEIQKELDLDLKVAGIISKEPIWTVYHKDHTELAKKIDEATVELREDGVLSKLAEKWFGVDFFKDLDYMNEEGFHFEP</sequence>
<proteinExistence type="predicted"/>
<dbReference type="EMBL" id="JAFBFH010000006">
    <property type="protein sequence ID" value="MBM7714323.1"/>
    <property type="molecule type" value="Genomic_DNA"/>
</dbReference>
<dbReference type="SMART" id="SM00062">
    <property type="entry name" value="PBPb"/>
    <property type="match status" value="1"/>
</dbReference>
<dbReference type="Pfam" id="PF00497">
    <property type="entry name" value="SBP_bac_3"/>
    <property type="match status" value="1"/>
</dbReference>
<keyword evidence="1 4" id="KW-0732">Signal</keyword>
<dbReference type="InterPro" id="IPR001638">
    <property type="entry name" value="Solute-binding_3/MltF_N"/>
</dbReference>
<dbReference type="Proteomes" id="UP000823485">
    <property type="component" value="Unassembled WGS sequence"/>
</dbReference>
<evidence type="ECO:0000313" key="6">
    <source>
        <dbReference type="EMBL" id="MBM7714323.1"/>
    </source>
</evidence>
<reference evidence="6 7" key="1">
    <citation type="submission" date="2021-01" db="EMBL/GenBank/DDBJ databases">
        <title>Genomic Encyclopedia of Type Strains, Phase IV (KMG-IV): sequencing the most valuable type-strain genomes for metagenomic binning, comparative biology and taxonomic classification.</title>
        <authorList>
            <person name="Goeker M."/>
        </authorList>
    </citation>
    <scope>NUCLEOTIDE SEQUENCE [LARGE SCALE GENOMIC DNA]</scope>
    <source>
        <strain evidence="6 7">DSM 105453</strain>
    </source>
</reference>
<protein>
    <submittedName>
        <fullName evidence="6">L-cystine transport system substrate-binding protein</fullName>
    </submittedName>
</protein>
<dbReference type="PANTHER" id="PTHR35936">
    <property type="entry name" value="MEMBRANE-BOUND LYTIC MUREIN TRANSGLYCOSYLASE F"/>
    <property type="match status" value="1"/>
</dbReference>
<feature type="chain" id="PRO_5047171906" evidence="4">
    <location>
        <begin position="26"/>
        <end position="282"/>
    </location>
</feature>
<gene>
    <name evidence="6" type="ORF">JOC94_001295</name>
</gene>
<dbReference type="SUPFAM" id="SSF53850">
    <property type="entry name" value="Periplasmic binding protein-like II"/>
    <property type="match status" value="1"/>
</dbReference>
<organism evidence="6 7">
    <name type="scientific">Siminovitchia thermophila</name>
    <dbReference type="NCBI Taxonomy" id="1245522"/>
    <lineage>
        <taxon>Bacteria</taxon>
        <taxon>Bacillati</taxon>
        <taxon>Bacillota</taxon>
        <taxon>Bacilli</taxon>
        <taxon>Bacillales</taxon>
        <taxon>Bacillaceae</taxon>
        <taxon>Siminovitchia</taxon>
    </lineage>
</organism>
<keyword evidence="7" id="KW-1185">Reference proteome</keyword>
<feature type="domain" description="Solute-binding protein family 3/N-terminal" evidence="5">
    <location>
        <begin position="35"/>
        <end position="265"/>
    </location>
</feature>
<name>A0ABS2R3X0_9BACI</name>
<comment type="caution">
    <text evidence="6">The sequence shown here is derived from an EMBL/GenBank/DDBJ whole genome shotgun (WGS) entry which is preliminary data.</text>
</comment>
<feature type="signal peptide" evidence="4">
    <location>
        <begin position="1"/>
        <end position="25"/>
    </location>
</feature>
<accession>A0ABS2R3X0</accession>
<dbReference type="RefSeq" id="WP_077113148.1">
    <property type="nucleotide sequence ID" value="NZ_JAFBFH010000006.1"/>
</dbReference>
<dbReference type="PROSITE" id="PS51257">
    <property type="entry name" value="PROKAR_LIPOPROTEIN"/>
    <property type="match status" value="1"/>
</dbReference>
<evidence type="ECO:0000313" key="7">
    <source>
        <dbReference type="Proteomes" id="UP000823485"/>
    </source>
</evidence>
<dbReference type="Gene3D" id="3.40.190.10">
    <property type="entry name" value="Periplasmic binding protein-like II"/>
    <property type="match status" value="2"/>
</dbReference>
<dbReference type="PANTHER" id="PTHR35936:SF19">
    <property type="entry name" value="AMINO-ACID-BINDING PROTEIN YXEM-RELATED"/>
    <property type="match status" value="1"/>
</dbReference>
<evidence type="ECO:0000256" key="1">
    <source>
        <dbReference type="ARBA" id="ARBA00022729"/>
    </source>
</evidence>
<keyword evidence="2" id="KW-0564">Palmitate</keyword>
<evidence type="ECO:0000256" key="3">
    <source>
        <dbReference type="ARBA" id="ARBA00023288"/>
    </source>
</evidence>